<keyword evidence="1" id="KW-0472">Membrane</keyword>
<evidence type="ECO:0000313" key="3">
    <source>
        <dbReference type="EMBL" id="CAD9700267.1"/>
    </source>
</evidence>
<evidence type="ECO:0000256" key="1">
    <source>
        <dbReference type="SAM" id="Phobius"/>
    </source>
</evidence>
<dbReference type="InterPro" id="IPR006342">
    <property type="entry name" value="FkbM_mtfrase"/>
</dbReference>
<dbReference type="PANTHER" id="PTHR32026">
    <property type="entry name" value="METHYLTRANSFERASE-LIKE PROTEIN 24"/>
    <property type="match status" value="1"/>
</dbReference>
<evidence type="ECO:0000259" key="2">
    <source>
        <dbReference type="Pfam" id="PF05050"/>
    </source>
</evidence>
<dbReference type="Gene3D" id="3.40.50.150">
    <property type="entry name" value="Vaccinia Virus protein VP39"/>
    <property type="match status" value="1"/>
</dbReference>
<dbReference type="PANTHER" id="PTHR32026:SF10">
    <property type="entry name" value="METHYLTRANSFERASE-LIKE PROTEIN 24-RELATED"/>
    <property type="match status" value="1"/>
</dbReference>
<reference evidence="3" key="1">
    <citation type="submission" date="2021-01" db="EMBL/GenBank/DDBJ databases">
        <authorList>
            <person name="Corre E."/>
            <person name="Pelletier E."/>
            <person name="Niang G."/>
            <person name="Scheremetjew M."/>
            <person name="Finn R."/>
            <person name="Kale V."/>
            <person name="Holt S."/>
            <person name="Cochrane G."/>
            <person name="Meng A."/>
            <person name="Brown T."/>
            <person name="Cohen L."/>
        </authorList>
    </citation>
    <scope>NUCLEOTIDE SEQUENCE</scope>
    <source>
        <strain evidence="3">CCMP1452</strain>
    </source>
</reference>
<protein>
    <recommendedName>
        <fullName evidence="2">Methyltransferase FkbM domain-containing protein</fullName>
    </recommendedName>
</protein>
<dbReference type="InterPro" id="IPR026913">
    <property type="entry name" value="METTL24"/>
</dbReference>
<dbReference type="Pfam" id="PF05050">
    <property type="entry name" value="Methyltransf_21"/>
    <property type="match status" value="1"/>
</dbReference>
<dbReference type="SUPFAM" id="SSF53335">
    <property type="entry name" value="S-adenosyl-L-methionine-dependent methyltransferases"/>
    <property type="match status" value="1"/>
</dbReference>
<feature type="domain" description="Methyltransferase FkbM" evidence="2">
    <location>
        <begin position="221"/>
        <end position="389"/>
    </location>
</feature>
<feature type="transmembrane region" description="Helical" evidence="1">
    <location>
        <begin position="36"/>
        <end position="61"/>
    </location>
</feature>
<proteinExistence type="predicted"/>
<keyword evidence="1" id="KW-0812">Transmembrane</keyword>
<dbReference type="EMBL" id="HBHI01029528">
    <property type="protein sequence ID" value="CAD9700267.1"/>
    <property type="molecule type" value="Transcribed_RNA"/>
</dbReference>
<name>A0A7S2WQJ2_9STRA</name>
<dbReference type="InterPro" id="IPR029063">
    <property type="entry name" value="SAM-dependent_MTases_sf"/>
</dbReference>
<keyword evidence="1" id="KW-1133">Transmembrane helix</keyword>
<gene>
    <name evidence="3" type="ORF">EANT1437_LOCUS15129</name>
</gene>
<dbReference type="AlphaFoldDB" id="A0A7S2WQJ2"/>
<sequence length="438" mass="48806">MGLISRKSARTIATLNNTSQTAIRAKKTIIPLLCKVLKVPAVAIFGLLIVNVLLGAKLIHWNTAAFKNINSDVDLGDRRLGMDRALTYLNDETNVPIPTDKHGNQLSLEARIRYLELKTNSFMNFGSNPFFGVVPKPSLCQRSSTLQEFGCKAGRVGVDKDLECPGLFDHKVCLDELPKPRTKQESSKAGGKKNSDDPPCLIYDFGIREQPQFGATMAIDFGCEVHGFDPSLVSTNWWDSNRAKELRELPNYHFHPYGAGGVDGVVTLKEYNWDQVSILRYPTYTLDCEGRDPCGLVSHDSKAFKIPVKTLPTIIKELGHEGKTIDVLKIDVEGSEYAFLENLLDSTGGCPDFIKQISMEWHHFSWDSRYGEGASPSINAIVTLLHTCGLKNFWQYSEGGWPAGEKIYQDLGMKDVRYNLASFLLDTSKRKGSLRATH</sequence>
<accession>A0A7S2WQJ2</accession>
<organism evidence="3">
    <name type="scientific">Eucampia antarctica</name>
    <dbReference type="NCBI Taxonomy" id="49252"/>
    <lineage>
        <taxon>Eukaryota</taxon>
        <taxon>Sar</taxon>
        <taxon>Stramenopiles</taxon>
        <taxon>Ochrophyta</taxon>
        <taxon>Bacillariophyta</taxon>
        <taxon>Mediophyceae</taxon>
        <taxon>Biddulphiophycidae</taxon>
        <taxon>Hemiaulales</taxon>
        <taxon>Hemiaulaceae</taxon>
        <taxon>Eucampia</taxon>
    </lineage>
</organism>